<dbReference type="Gene3D" id="3.30.930.10">
    <property type="entry name" value="Bira Bifunctional Protein, Domain 2"/>
    <property type="match status" value="1"/>
</dbReference>
<dbReference type="InterPro" id="IPR004408">
    <property type="entry name" value="Biotin_CoA_COase_ligase"/>
</dbReference>
<dbReference type="GeneID" id="66973403"/>
<organism evidence="1 2">
    <name type="scientific">Myroides odoratimimus</name>
    <dbReference type="NCBI Taxonomy" id="76832"/>
    <lineage>
        <taxon>Bacteria</taxon>
        <taxon>Pseudomonadati</taxon>
        <taxon>Bacteroidota</taxon>
        <taxon>Flavobacteriia</taxon>
        <taxon>Flavobacteriales</taxon>
        <taxon>Flavobacteriaceae</taxon>
        <taxon>Myroides</taxon>
    </lineage>
</organism>
<protein>
    <submittedName>
        <fullName evidence="1">Biotin--[acetyl-CoA-carboxylase] ligase</fullName>
    </submittedName>
</protein>
<dbReference type="CDD" id="cd16442">
    <property type="entry name" value="BPL"/>
    <property type="match status" value="1"/>
</dbReference>
<dbReference type="PANTHER" id="PTHR12835:SF5">
    <property type="entry name" value="BIOTIN--PROTEIN LIGASE"/>
    <property type="match status" value="1"/>
</dbReference>
<dbReference type="EMBL" id="CP013690">
    <property type="protein sequence ID" value="ALU24804.1"/>
    <property type="molecule type" value="Genomic_DNA"/>
</dbReference>
<dbReference type="KEGG" id="mod:AS202_00725"/>
<dbReference type="eggNOG" id="COG0340">
    <property type="taxonomic scope" value="Bacteria"/>
</dbReference>
<keyword evidence="1" id="KW-0436">Ligase</keyword>
<dbReference type="AlphaFoldDB" id="A0A0U2VEV5"/>
<name>A0A0U2VEV5_9FLAO</name>
<dbReference type="RefSeq" id="WP_006258756.1">
    <property type="nucleotide sequence ID" value="NZ_BCMQ01000010.1"/>
</dbReference>
<dbReference type="GO" id="GO:0004077">
    <property type="term" value="F:biotin--[biotin carboxyl-carrier protein] ligase activity"/>
    <property type="evidence" value="ECO:0007669"/>
    <property type="project" value="InterPro"/>
</dbReference>
<sequence length="243" mass="27223">MNIIKLDAIGSTNTYLKEILTHSNLENFTVVVTENQFQGKGQRGSVWKGEVGSSLTFSVLVKELLETPEHVFDLNILVALSVYSSLKKLYNLPFSIKWPNDILSYNKKIGGILIENIIKASGETLSIVGIGINANQENFDHLPQATSLFKLCGDKVNKDELMHSILESLTVYCQKYLASGSTFIWEEYHRSLYRINVPSVFELPSGIRFMGIILGVTKNGLLSVKKEDDSVALFDIKQVKLLY</sequence>
<dbReference type="InterPro" id="IPR004143">
    <property type="entry name" value="BPL_LPL_catalytic"/>
</dbReference>
<dbReference type="InterPro" id="IPR045864">
    <property type="entry name" value="aa-tRNA-synth_II/BPL/LPL"/>
</dbReference>
<reference evidence="1 2" key="1">
    <citation type="journal article" date="2016" name="J. Zhejiang Univ. Sci. B">
        <title>Antibiotic resistance mechanisms of Myroides sp.</title>
        <authorList>
            <person name="Hu S."/>
            <person name="Yuan S."/>
            <person name="Qu H."/>
            <person name="Jiang T."/>
            <person name="Zhou Y."/>
            <person name="Wang M."/>
            <person name="Ming D."/>
        </authorList>
    </citation>
    <scope>NUCLEOTIDE SEQUENCE [LARGE SCALE GENOMIC DNA]</scope>
    <source>
        <strain evidence="1 2">PR63039</strain>
    </source>
</reference>
<dbReference type="Proteomes" id="UP000069030">
    <property type="component" value="Chromosome"/>
</dbReference>
<dbReference type="Pfam" id="PF03099">
    <property type="entry name" value="BPL_LplA_LipB"/>
    <property type="match status" value="1"/>
</dbReference>
<evidence type="ECO:0000313" key="1">
    <source>
        <dbReference type="EMBL" id="ALU24804.1"/>
    </source>
</evidence>
<dbReference type="SUPFAM" id="SSF55681">
    <property type="entry name" value="Class II aaRS and biotin synthetases"/>
    <property type="match status" value="1"/>
</dbReference>
<proteinExistence type="predicted"/>
<dbReference type="GO" id="GO:0005737">
    <property type="term" value="C:cytoplasm"/>
    <property type="evidence" value="ECO:0007669"/>
    <property type="project" value="TreeGrafter"/>
</dbReference>
<gene>
    <name evidence="1" type="ORF">AS202_00725</name>
</gene>
<dbReference type="PROSITE" id="PS51733">
    <property type="entry name" value="BPL_LPL_CATALYTIC"/>
    <property type="match status" value="1"/>
</dbReference>
<dbReference type="PANTHER" id="PTHR12835">
    <property type="entry name" value="BIOTIN PROTEIN LIGASE"/>
    <property type="match status" value="1"/>
</dbReference>
<accession>A0A0U2VEV5</accession>
<dbReference type="NCBIfam" id="TIGR00121">
    <property type="entry name" value="birA_ligase"/>
    <property type="match status" value="1"/>
</dbReference>
<evidence type="ECO:0000313" key="2">
    <source>
        <dbReference type="Proteomes" id="UP000069030"/>
    </source>
</evidence>